<dbReference type="HOGENOM" id="CLU_2861201_0_0_10"/>
<keyword evidence="2" id="KW-1185">Reference proteome</keyword>
<dbReference type="AlphaFoldDB" id="I4AQB1"/>
<reference evidence="2" key="1">
    <citation type="submission" date="2012-06" db="EMBL/GenBank/DDBJ databases">
        <title>The complete genome of Flexibacter litoralis DSM 6794.</title>
        <authorList>
            <person name="Lucas S."/>
            <person name="Copeland A."/>
            <person name="Lapidus A."/>
            <person name="Glavina del Rio T."/>
            <person name="Dalin E."/>
            <person name="Tice H."/>
            <person name="Bruce D."/>
            <person name="Goodwin L."/>
            <person name="Pitluck S."/>
            <person name="Peters L."/>
            <person name="Ovchinnikova G."/>
            <person name="Lu M."/>
            <person name="Kyrpides N."/>
            <person name="Mavromatis K."/>
            <person name="Ivanova N."/>
            <person name="Brettin T."/>
            <person name="Detter J.C."/>
            <person name="Han C."/>
            <person name="Larimer F."/>
            <person name="Land M."/>
            <person name="Hauser L."/>
            <person name="Markowitz V."/>
            <person name="Cheng J.-F."/>
            <person name="Hugenholtz P."/>
            <person name="Woyke T."/>
            <person name="Wu D."/>
            <person name="Spring S."/>
            <person name="Lang E."/>
            <person name="Kopitz M."/>
            <person name="Brambilla E."/>
            <person name="Klenk H.-P."/>
            <person name="Eisen J.A."/>
        </authorList>
    </citation>
    <scope>NUCLEOTIDE SEQUENCE [LARGE SCALE GENOMIC DNA]</scope>
    <source>
        <strain evidence="2">ATCC 23117 / DSM 6794 / NBRC 15988 / NCIMB 1366 / Sio-4</strain>
    </source>
</reference>
<proteinExistence type="predicted"/>
<dbReference type="KEGG" id="fli:Fleli_3840"/>
<organism evidence="1 2">
    <name type="scientific">Bernardetia litoralis (strain ATCC 23117 / DSM 6794 / NBRC 15988 / NCIMB 1366 / Fx l1 / Sio-4)</name>
    <name type="common">Flexibacter litoralis</name>
    <dbReference type="NCBI Taxonomy" id="880071"/>
    <lineage>
        <taxon>Bacteria</taxon>
        <taxon>Pseudomonadati</taxon>
        <taxon>Bacteroidota</taxon>
        <taxon>Cytophagia</taxon>
        <taxon>Cytophagales</taxon>
        <taxon>Bernardetiaceae</taxon>
        <taxon>Bernardetia</taxon>
    </lineage>
</organism>
<dbReference type="PATRIC" id="fig|880071.3.peg.3842"/>
<protein>
    <submittedName>
        <fullName evidence="1">Uncharacterized protein</fullName>
    </submittedName>
</protein>
<accession>I4AQB1</accession>
<sequence>MIEYTTLSKEPQTIENYIELANLPCFYFGLNIRANKGIDNAGNSPATLYIQLLALLRHKKVMLD</sequence>
<name>I4AQB1_BERLS</name>
<evidence type="ECO:0000313" key="2">
    <source>
        <dbReference type="Proteomes" id="UP000006054"/>
    </source>
</evidence>
<dbReference type="Proteomes" id="UP000006054">
    <property type="component" value="Chromosome"/>
</dbReference>
<evidence type="ECO:0000313" key="1">
    <source>
        <dbReference type="EMBL" id="AFM06146.1"/>
    </source>
</evidence>
<dbReference type="RefSeq" id="WP_014799569.1">
    <property type="nucleotide sequence ID" value="NC_018018.1"/>
</dbReference>
<dbReference type="EMBL" id="CP003345">
    <property type="protein sequence ID" value="AFM06146.1"/>
    <property type="molecule type" value="Genomic_DNA"/>
</dbReference>
<gene>
    <name evidence="1" type="ordered locus">Fleli_3840</name>
</gene>